<dbReference type="OrthoDB" id="9812555at2"/>
<comment type="cofactor">
    <cofactor evidence="1 8">
        <name>FAD</name>
        <dbReference type="ChEBI" id="CHEBI:57692"/>
    </cofactor>
</comment>
<accession>A0A511YZ21</accession>
<evidence type="ECO:0000256" key="5">
    <source>
        <dbReference type="ARBA" id="ARBA00022827"/>
    </source>
</evidence>
<organism evidence="9 10">
    <name type="scientific">Actinotalea fermentans</name>
    <dbReference type="NCBI Taxonomy" id="43671"/>
    <lineage>
        <taxon>Bacteria</taxon>
        <taxon>Bacillati</taxon>
        <taxon>Actinomycetota</taxon>
        <taxon>Actinomycetes</taxon>
        <taxon>Micrococcales</taxon>
        <taxon>Cellulomonadaceae</taxon>
        <taxon>Actinotalea</taxon>
    </lineage>
</organism>
<dbReference type="SUPFAM" id="SSF51730">
    <property type="entry name" value="FAD-linked oxidoreductase"/>
    <property type="match status" value="1"/>
</dbReference>
<keyword evidence="6 8" id="KW-0560">Oxidoreductase</keyword>
<comment type="pathway">
    <text evidence="2 8">One-carbon metabolism; tetrahydrofolate interconversion.</text>
</comment>
<reference evidence="9 10" key="1">
    <citation type="submission" date="2019-07" db="EMBL/GenBank/DDBJ databases">
        <title>Whole genome shotgun sequence of Actinotalea fermentans NBRC 105374.</title>
        <authorList>
            <person name="Hosoyama A."/>
            <person name="Uohara A."/>
            <person name="Ohji S."/>
            <person name="Ichikawa N."/>
        </authorList>
    </citation>
    <scope>NUCLEOTIDE SEQUENCE [LARGE SCALE GENOMIC DNA]</scope>
    <source>
        <strain evidence="9 10">NBRC 105374</strain>
    </source>
</reference>
<keyword evidence="10" id="KW-1185">Reference proteome</keyword>
<keyword evidence="5 8" id="KW-0274">FAD</keyword>
<dbReference type="Pfam" id="PF02219">
    <property type="entry name" value="MTHFR"/>
    <property type="match status" value="1"/>
</dbReference>
<dbReference type="EMBL" id="BJYK01000007">
    <property type="protein sequence ID" value="GEN80448.1"/>
    <property type="molecule type" value="Genomic_DNA"/>
</dbReference>
<evidence type="ECO:0000256" key="8">
    <source>
        <dbReference type="RuleBase" id="RU003862"/>
    </source>
</evidence>
<evidence type="ECO:0000256" key="1">
    <source>
        <dbReference type="ARBA" id="ARBA00001974"/>
    </source>
</evidence>
<dbReference type="RefSeq" id="WP_146819635.1">
    <property type="nucleotide sequence ID" value="NZ_BJYK01000007.1"/>
</dbReference>
<dbReference type="GO" id="GO:0106312">
    <property type="term" value="F:methylenetetrahydrofolate reductase (NADH) activity"/>
    <property type="evidence" value="ECO:0007669"/>
    <property type="project" value="UniProtKB-EC"/>
</dbReference>
<dbReference type="Proteomes" id="UP000321484">
    <property type="component" value="Unassembled WGS sequence"/>
</dbReference>
<comment type="similarity">
    <text evidence="3 8">Belongs to the methylenetetrahydrofolate reductase family.</text>
</comment>
<dbReference type="InterPro" id="IPR029041">
    <property type="entry name" value="FAD-linked_oxidoreductase-like"/>
</dbReference>
<evidence type="ECO:0000256" key="3">
    <source>
        <dbReference type="ARBA" id="ARBA00006743"/>
    </source>
</evidence>
<evidence type="ECO:0000256" key="6">
    <source>
        <dbReference type="ARBA" id="ARBA00023002"/>
    </source>
</evidence>
<dbReference type="AlphaFoldDB" id="A0A511YZ21"/>
<evidence type="ECO:0000256" key="2">
    <source>
        <dbReference type="ARBA" id="ARBA00004777"/>
    </source>
</evidence>
<sequence length="314" mass="33052">MTTTSGAGRPGPTGVAACVADPARPSVSFELYPPRTPAGMTSMQRAVEQLAAVGPDFFSVTYGASGSTRETSREVVRWLKANTDADVVAHLTCVGVPWAELRQTAEGFLEEGVRDLLALRGDPPRGVATWEAHPEGLTSGSELVARLRELGREHAVPLSIGVAATPSAAWAAPGQSAEPGRDDVLALLAKQDAGADYAITQVFFEPQVYAGYVAAARAAGVHIPVLPGIVPLVDPARLRRLQEISGVPVPPEILVRLDLSDGDERVVVGRRLGVGLVERLVEAGAPGVHLYTFNTHLASLDLLAALHLPVPRRA</sequence>
<dbReference type="UniPathway" id="UPA00193"/>
<dbReference type="GO" id="GO:0035999">
    <property type="term" value="P:tetrahydrofolate interconversion"/>
    <property type="evidence" value="ECO:0007669"/>
    <property type="project" value="UniProtKB-UniPathway"/>
</dbReference>
<dbReference type="GO" id="GO:0005829">
    <property type="term" value="C:cytosol"/>
    <property type="evidence" value="ECO:0007669"/>
    <property type="project" value="TreeGrafter"/>
</dbReference>
<comment type="caution">
    <text evidence="9">The sequence shown here is derived from an EMBL/GenBank/DDBJ whole genome shotgun (WGS) entry which is preliminary data.</text>
</comment>
<protein>
    <recommendedName>
        <fullName evidence="8">Methylenetetrahydrofolate reductase</fullName>
    </recommendedName>
</protein>
<comment type="catalytic activity">
    <reaction evidence="7">
        <text>(6S)-5-methyl-5,6,7,8-tetrahydrofolate + NAD(+) = (6R)-5,10-methylene-5,6,7,8-tetrahydrofolate + NADH + H(+)</text>
        <dbReference type="Rhea" id="RHEA:19821"/>
        <dbReference type="ChEBI" id="CHEBI:15378"/>
        <dbReference type="ChEBI" id="CHEBI:15636"/>
        <dbReference type="ChEBI" id="CHEBI:18608"/>
        <dbReference type="ChEBI" id="CHEBI:57540"/>
        <dbReference type="ChEBI" id="CHEBI:57945"/>
        <dbReference type="EC" id="1.5.1.54"/>
    </reaction>
    <physiologicalReaction direction="right-to-left" evidence="7">
        <dbReference type="Rhea" id="RHEA:19823"/>
    </physiologicalReaction>
</comment>
<evidence type="ECO:0000256" key="7">
    <source>
        <dbReference type="ARBA" id="ARBA00048628"/>
    </source>
</evidence>
<name>A0A511YZ21_9CELL</name>
<dbReference type="GO" id="GO:0071949">
    <property type="term" value="F:FAD binding"/>
    <property type="evidence" value="ECO:0007669"/>
    <property type="project" value="TreeGrafter"/>
</dbReference>
<proteinExistence type="inferred from homology"/>
<dbReference type="GO" id="GO:0009086">
    <property type="term" value="P:methionine biosynthetic process"/>
    <property type="evidence" value="ECO:0007669"/>
    <property type="project" value="TreeGrafter"/>
</dbReference>
<dbReference type="CDD" id="cd00537">
    <property type="entry name" value="MTHFR"/>
    <property type="match status" value="1"/>
</dbReference>
<dbReference type="PANTHER" id="PTHR45754">
    <property type="entry name" value="METHYLENETETRAHYDROFOLATE REDUCTASE"/>
    <property type="match status" value="1"/>
</dbReference>
<evidence type="ECO:0000313" key="9">
    <source>
        <dbReference type="EMBL" id="GEN80448.1"/>
    </source>
</evidence>
<evidence type="ECO:0000256" key="4">
    <source>
        <dbReference type="ARBA" id="ARBA00022630"/>
    </source>
</evidence>
<evidence type="ECO:0000313" key="10">
    <source>
        <dbReference type="Proteomes" id="UP000321484"/>
    </source>
</evidence>
<dbReference type="PANTHER" id="PTHR45754:SF3">
    <property type="entry name" value="METHYLENETETRAHYDROFOLATE REDUCTASE (NADPH)"/>
    <property type="match status" value="1"/>
</dbReference>
<dbReference type="Gene3D" id="3.20.20.220">
    <property type="match status" value="1"/>
</dbReference>
<keyword evidence="4 8" id="KW-0285">Flavoprotein</keyword>
<gene>
    <name evidence="9" type="ORF">AFE02nite_21820</name>
</gene>
<dbReference type="InterPro" id="IPR003171">
    <property type="entry name" value="Mehydrof_redctse-like"/>
</dbReference>